<comment type="pathway">
    <text evidence="1">Lipid metabolism.</text>
</comment>
<dbReference type="PANTHER" id="PTHR10434">
    <property type="entry name" value="1-ACYL-SN-GLYCEROL-3-PHOSPHATE ACYLTRANSFERASE"/>
    <property type="match status" value="1"/>
</dbReference>
<dbReference type="EC" id="2.3.1.-" evidence="5"/>
<keyword evidence="2 5" id="KW-0808">Transferase</keyword>
<dbReference type="EMBL" id="CP036276">
    <property type="protein sequence ID" value="QDU45883.1"/>
    <property type="molecule type" value="Genomic_DNA"/>
</dbReference>
<dbReference type="SUPFAM" id="SSF69593">
    <property type="entry name" value="Glycerol-3-phosphate (1)-acyltransferase"/>
    <property type="match status" value="1"/>
</dbReference>
<evidence type="ECO:0000313" key="6">
    <source>
        <dbReference type="Proteomes" id="UP000319383"/>
    </source>
</evidence>
<proteinExistence type="predicted"/>
<evidence type="ECO:0000256" key="2">
    <source>
        <dbReference type="ARBA" id="ARBA00022679"/>
    </source>
</evidence>
<keyword evidence="6" id="KW-1185">Reference proteome</keyword>
<evidence type="ECO:0000256" key="1">
    <source>
        <dbReference type="ARBA" id="ARBA00005189"/>
    </source>
</evidence>
<dbReference type="SMART" id="SM00563">
    <property type="entry name" value="PlsC"/>
    <property type="match status" value="1"/>
</dbReference>
<protein>
    <submittedName>
        <fullName evidence="5">1-acyl-sn-glycerol-3-phosphate acyltransferase</fullName>
        <ecNumber evidence="5">2.3.1.-</ecNumber>
    </submittedName>
</protein>
<dbReference type="Pfam" id="PF01553">
    <property type="entry name" value="Acyltransferase"/>
    <property type="match status" value="1"/>
</dbReference>
<organism evidence="5 6">
    <name type="scientific">Symmachiella dynata</name>
    <dbReference type="NCBI Taxonomy" id="2527995"/>
    <lineage>
        <taxon>Bacteria</taxon>
        <taxon>Pseudomonadati</taxon>
        <taxon>Planctomycetota</taxon>
        <taxon>Planctomycetia</taxon>
        <taxon>Planctomycetales</taxon>
        <taxon>Planctomycetaceae</taxon>
        <taxon>Symmachiella</taxon>
    </lineage>
</organism>
<dbReference type="KEGG" id="sdyn:Mal52_43800"/>
<keyword evidence="3 5" id="KW-0012">Acyltransferase</keyword>
<dbReference type="GO" id="GO:0006654">
    <property type="term" value="P:phosphatidic acid biosynthetic process"/>
    <property type="evidence" value="ECO:0007669"/>
    <property type="project" value="TreeGrafter"/>
</dbReference>
<name>A0A517ZTT8_9PLAN</name>
<sequence>MWLDFQTLFKNRQHVWIPDAALAILPFQRDPPLRVTLFMSEVQSQTQQDQPQPAPPPHESPLRRNWVWFGFQMVAQVLFTIWFRARTRGLENLPKEGPGLILMNHESFLDPLVAAVWIKRPVSYLARHDLFDVPVVGWILRRTYVMPINRLKGSSAAMRATIQRLDQGFLVGIFPEGARTEDGELGEIKGGFLAITRRAPVPIIPMGIAGTRKAMAYGDFFPKPFRVRVVIGEPLDAEEVARLSTKERQGEMLELIEQRLRDCRRAAEEWPRIEKSGKP</sequence>
<reference evidence="5 6" key="1">
    <citation type="submission" date="2019-02" db="EMBL/GenBank/DDBJ databases">
        <title>Deep-cultivation of Planctomycetes and their phenomic and genomic characterization uncovers novel biology.</title>
        <authorList>
            <person name="Wiegand S."/>
            <person name="Jogler M."/>
            <person name="Boedeker C."/>
            <person name="Pinto D."/>
            <person name="Vollmers J."/>
            <person name="Rivas-Marin E."/>
            <person name="Kohn T."/>
            <person name="Peeters S.H."/>
            <person name="Heuer A."/>
            <person name="Rast P."/>
            <person name="Oberbeckmann S."/>
            <person name="Bunk B."/>
            <person name="Jeske O."/>
            <person name="Meyerdierks A."/>
            <person name="Storesund J.E."/>
            <person name="Kallscheuer N."/>
            <person name="Luecker S."/>
            <person name="Lage O.M."/>
            <person name="Pohl T."/>
            <person name="Merkel B.J."/>
            <person name="Hornburger P."/>
            <person name="Mueller R.-W."/>
            <person name="Bruemmer F."/>
            <person name="Labrenz M."/>
            <person name="Spormann A.M."/>
            <person name="Op den Camp H."/>
            <person name="Overmann J."/>
            <person name="Amann R."/>
            <person name="Jetten M.S.M."/>
            <person name="Mascher T."/>
            <person name="Medema M.H."/>
            <person name="Devos D.P."/>
            <person name="Kaster A.-K."/>
            <person name="Ovreas L."/>
            <person name="Rohde M."/>
            <person name="Galperin M.Y."/>
            <person name="Jogler C."/>
        </authorList>
    </citation>
    <scope>NUCLEOTIDE SEQUENCE [LARGE SCALE GENOMIC DNA]</scope>
    <source>
        <strain evidence="5 6">Mal52</strain>
    </source>
</reference>
<dbReference type="CDD" id="cd07989">
    <property type="entry name" value="LPLAT_AGPAT-like"/>
    <property type="match status" value="1"/>
</dbReference>
<evidence type="ECO:0000313" key="5">
    <source>
        <dbReference type="EMBL" id="QDU45883.1"/>
    </source>
</evidence>
<dbReference type="Proteomes" id="UP000319383">
    <property type="component" value="Chromosome"/>
</dbReference>
<evidence type="ECO:0000256" key="3">
    <source>
        <dbReference type="ARBA" id="ARBA00023315"/>
    </source>
</evidence>
<dbReference type="AlphaFoldDB" id="A0A517ZTT8"/>
<evidence type="ECO:0000259" key="4">
    <source>
        <dbReference type="SMART" id="SM00563"/>
    </source>
</evidence>
<gene>
    <name evidence="5" type="primary">plsC_2</name>
    <name evidence="5" type="ORF">Mal52_43800</name>
</gene>
<feature type="domain" description="Phospholipid/glycerol acyltransferase" evidence="4">
    <location>
        <begin position="99"/>
        <end position="211"/>
    </location>
</feature>
<dbReference type="GO" id="GO:0003841">
    <property type="term" value="F:1-acylglycerol-3-phosphate O-acyltransferase activity"/>
    <property type="evidence" value="ECO:0007669"/>
    <property type="project" value="TreeGrafter"/>
</dbReference>
<dbReference type="InterPro" id="IPR002123">
    <property type="entry name" value="Plipid/glycerol_acylTrfase"/>
</dbReference>
<dbReference type="PANTHER" id="PTHR10434:SF11">
    <property type="entry name" value="1-ACYL-SN-GLYCEROL-3-PHOSPHATE ACYLTRANSFERASE"/>
    <property type="match status" value="1"/>
</dbReference>
<accession>A0A517ZTT8</accession>